<comment type="caution">
    <text evidence="1">The sequence shown here is derived from an EMBL/GenBank/DDBJ whole genome shotgun (WGS) entry which is preliminary data.</text>
</comment>
<dbReference type="Proteomes" id="UP000324517">
    <property type="component" value="Unassembled WGS sequence"/>
</dbReference>
<reference evidence="1 2" key="1">
    <citation type="submission" date="2019-08" db="EMBL/GenBank/DDBJ databases">
        <title>Bacillus genomes from the desert of Cuatro Cienegas, Coahuila.</title>
        <authorList>
            <person name="Olmedo-Alvarez G."/>
        </authorList>
    </citation>
    <scope>NUCLEOTIDE SEQUENCE [LARGE SCALE GENOMIC DNA]</scope>
    <source>
        <strain evidence="1 2">CH98b_3T</strain>
    </source>
</reference>
<protein>
    <submittedName>
        <fullName evidence="1">Uncharacterized protein</fullName>
    </submittedName>
</protein>
<sequence length="185" mass="20383">MIENKNAVYYNAEGELVEEMELQQEGCNLRLEYCASAIVPDGFTFRFMNFDSFKACSDISDLVCVLKSEELEGTCTDSSGRTIPCPVLVDAVRLIGNAKFHINVGELIPDLSGLRFGPPCELTMDVVQTVNQVISYTCPQDSCQERCFDTVGSFAFAPTVTTDNCGRQVVSLRGGLFLRFVGCEE</sequence>
<evidence type="ECO:0000313" key="1">
    <source>
        <dbReference type="EMBL" id="TYS71818.1"/>
    </source>
</evidence>
<name>A0A5D4TAR4_9BACI</name>
<proteinExistence type="predicted"/>
<evidence type="ECO:0000313" key="2">
    <source>
        <dbReference type="Proteomes" id="UP000324517"/>
    </source>
</evidence>
<dbReference type="AlphaFoldDB" id="A0A5D4TAR4"/>
<accession>A0A5D4TAR4</accession>
<dbReference type="EMBL" id="VTET01000005">
    <property type="protein sequence ID" value="TYS71818.1"/>
    <property type="molecule type" value="Genomic_DNA"/>
</dbReference>
<dbReference type="OrthoDB" id="2838349at2"/>
<dbReference type="RefSeq" id="WP_148979462.1">
    <property type="nucleotide sequence ID" value="NZ_JBNILM010000007.1"/>
</dbReference>
<gene>
    <name evidence="1" type="ORF">FZC75_11700</name>
</gene>
<organism evidence="1 2">
    <name type="scientific">Sutcliffiella horikoshii</name>
    <dbReference type="NCBI Taxonomy" id="79883"/>
    <lineage>
        <taxon>Bacteria</taxon>
        <taxon>Bacillati</taxon>
        <taxon>Bacillota</taxon>
        <taxon>Bacilli</taxon>
        <taxon>Bacillales</taxon>
        <taxon>Bacillaceae</taxon>
        <taxon>Sutcliffiella</taxon>
    </lineage>
</organism>